<sequence length="515" mass="54456">MGTGTSRPWCWRCPRASWTPCARWRSSPAWACSSSPRRGAEPGRTGLGRLRQPGVVQPGEDLHQEVEGKGRVIHAQGLHPLGEPLELQQVRAVGAQQEALLRQRPLSGEGEGAPDRVHAGGHAGAVLAAGEGGLGGPGVIEQVPRGQGARGAHGALAGGGRDRGGQGCRGLQPGRMGGRGLGRILAGHERGGMGRQPCLGGGAGQVLAQPCLQAGPWVLHRRRGGTRGGDDAFGPQVLDDQPGDGLERVQDALAAGGGGLVLGHPARVEHRAQLLHGQRLLDVPLVPLHHQGEPVQADALLQQVFLQVLERLAVGVQGLGLRVRDEHHPVGALEHQLAGGVVEDLAGHGVERQADRAVVDALHLHREEVEEERPVPLGGDGHHLAPVRWPDRLVDLAQGRRLARQTRAIEDDLRGHFAGHQVHAAHGVSLPRTTWRLAPVADGTFAGVPERCSDANRAKQAASFAPSGNPSVSRERTDRGASRSVSRCIRWGLRVPPPETYTASSVPKRGRTYVS</sequence>
<evidence type="ECO:0000313" key="3">
    <source>
        <dbReference type="Proteomes" id="UP000032702"/>
    </source>
</evidence>
<comment type="caution">
    <text evidence="2">The sequence shown here is derived from an EMBL/GenBank/DDBJ whole genome shotgun (WGS) entry which is preliminary data.</text>
</comment>
<proteinExistence type="predicted"/>
<evidence type="ECO:0000256" key="1">
    <source>
        <dbReference type="SAM" id="MobiDB-lite"/>
    </source>
</evidence>
<feature type="region of interest" description="Disordered" evidence="1">
    <location>
        <begin position="460"/>
        <end position="483"/>
    </location>
</feature>
<feature type="region of interest" description="Disordered" evidence="1">
    <location>
        <begin position="29"/>
        <end position="55"/>
    </location>
</feature>
<protein>
    <submittedName>
        <fullName evidence="2">Uncharacterized protein</fullName>
    </submittedName>
</protein>
<accession>Q08ZX2</accession>
<reference evidence="2 3" key="1">
    <citation type="submission" date="2006-04" db="EMBL/GenBank/DDBJ databases">
        <authorList>
            <person name="Nierman W.C."/>
        </authorList>
    </citation>
    <scope>NUCLEOTIDE SEQUENCE [LARGE SCALE GENOMIC DNA]</scope>
    <source>
        <strain evidence="2 3">DW4/3-1</strain>
    </source>
</reference>
<dbReference type="Proteomes" id="UP000032702">
    <property type="component" value="Unassembled WGS sequence"/>
</dbReference>
<organism evidence="2 3">
    <name type="scientific">Stigmatella aurantiaca (strain DW4/3-1)</name>
    <dbReference type="NCBI Taxonomy" id="378806"/>
    <lineage>
        <taxon>Bacteria</taxon>
        <taxon>Pseudomonadati</taxon>
        <taxon>Myxococcota</taxon>
        <taxon>Myxococcia</taxon>
        <taxon>Myxococcales</taxon>
        <taxon>Cystobacterineae</taxon>
        <taxon>Archangiaceae</taxon>
        <taxon>Stigmatella</taxon>
    </lineage>
</organism>
<name>Q08ZX2_STIAD</name>
<gene>
    <name evidence="2" type="ORF">STIAU_4815</name>
</gene>
<dbReference type="AlphaFoldDB" id="Q08ZX2"/>
<evidence type="ECO:0000313" key="2">
    <source>
        <dbReference type="EMBL" id="EAU66036.1"/>
    </source>
</evidence>
<dbReference type="EMBL" id="AAMD01000066">
    <property type="protein sequence ID" value="EAU66036.1"/>
    <property type="molecule type" value="Genomic_DNA"/>
</dbReference>